<protein>
    <submittedName>
        <fullName evidence="3">Uncharacterized protein</fullName>
    </submittedName>
</protein>
<reference evidence="4" key="1">
    <citation type="submission" date="2016-10" db="EMBL/GenBank/DDBJ databases">
        <authorList>
            <person name="Varghese N."/>
            <person name="Submissions S."/>
        </authorList>
    </citation>
    <scope>NUCLEOTIDE SEQUENCE [LARGE SCALE GENOMIC DNA]</scope>
    <source>
        <strain evidence="4">MO64</strain>
    </source>
</reference>
<feature type="transmembrane region" description="Helical" evidence="2">
    <location>
        <begin position="62"/>
        <end position="79"/>
    </location>
</feature>
<keyword evidence="2" id="KW-0812">Transmembrane</keyword>
<gene>
    <name evidence="3" type="ORF">SAMN05192579_108126</name>
</gene>
<feature type="transmembrane region" description="Helical" evidence="2">
    <location>
        <begin position="31"/>
        <end position="50"/>
    </location>
</feature>
<keyword evidence="4" id="KW-1185">Reference proteome</keyword>
<dbReference type="EMBL" id="FOSR01000008">
    <property type="protein sequence ID" value="SFK89313.1"/>
    <property type="molecule type" value="Genomic_DNA"/>
</dbReference>
<evidence type="ECO:0000256" key="2">
    <source>
        <dbReference type="SAM" id="Phobius"/>
    </source>
</evidence>
<evidence type="ECO:0000256" key="1">
    <source>
        <dbReference type="SAM" id="MobiDB-lite"/>
    </source>
</evidence>
<accession>A0A1I4D8H4</accession>
<dbReference type="AlphaFoldDB" id="A0A1I4D8H4"/>
<organism evidence="3 4">
    <name type="scientific">Rhodanobacter glycinis</name>
    <dbReference type="NCBI Taxonomy" id="582702"/>
    <lineage>
        <taxon>Bacteria</taxon>
        <taxon>Pseudomonadati</taxon>
        <taxon>Pseudomonadota</taxon>
        <taxon>Gammaproteobacteria</taxon>
        <taxon>Lysobacterales</taxon>
        <taxon>Rhodanobacteraceae</taxon>
        <taxon>Rhodanobacter</taxon>
    </lineage>
</organism>
<name>A0A1I4D8H4_9GAMM</name>
<proteinExistence type="predicted"/>
<keyword evidence="2" id="KW-1133">Transmembrane helix</keyword>
<sequence>MTDHSDQQVVEPYKPGSERNQTTVQTPKSKLWLIANGILSAGLVVWLIIGHDHSQRISGAELAFGALWCFSVAGEYVYNRRAIVGITNVVMTRDKNPKTYWLIIGLITLCGVRCLLLVF</sequence>
<feature type="region of interest" description="Disordered" evidence="1">
    <location>
        <begin position="1"/>
        <end position="23"/>
    </location>
</feature>
<evidence type="ECO:0000313" key="3">
    <source>
        <dbReference type="EMBL" id="SFK89313.1"/>
    </source>
</evidence>
<dbReference type="RefSeq" id="WP_092703806.1">
    <property type="nucleotide sequence ID" value="NZ_FOSR01000008.1"/>
</dbReference>
<keyword evidence="2" id="KW-0472">Membrane</keyword>
<feature type="transmembrane region" description="Helical" evidence="2">
    <location>
        <begin position="99"/>
        <end position="118"/>
    </location>
</feature>
<dbReference type="Proteomes" id="UP000198725">
    <property type="component" value="Unassembled WGS sequence"/>
</dbReference>
<evidence type="ECO:0000313" key="4">
    <source>
        <dbReference type="Proteomes" id="UP000198725"/>
    </source>
</evidence>